<reference evidence="3" key="1">
    <citation type="submission" date="2020-11" db="EMBL/GenBank/DDBJ databases">
        <authorList>
            <person name="Whiteford S."/>
        </authorList>
    </citation>
    <scope>NUCLEOTIDE SEQUENCE</scope>
</reference>
<organism evidence="3 4">
    <name type="scientific">Plutella xylostella</name>
    <name type="common">Diamondback moth</name>
    <name type="synonym">Plutella maculipennis</name>
    <dbReference type="NCBI Taxonomy" id="51655"/>
    <lineage>
        <taxon>Eukaryota</taxon>
        <taxon>Metazoa</taxon>
        <taxon>Ecdysozoa</taxon>
        <taxon>Arthropoda</taxon>
        <taxon>Hexapoda</taxon>
        <taxon>Insecta</taxon>
        <taxon>Pterygota</taxon>
        <taxon>Neoptera</taxon>
        <taxon>Endopterygota</taxon>
        <taxon>Lepidoptera</taxon>
        <taxon>Glossata</taxon>
        <taxon>Ditrysia</taxon>
        <taxon>Yponomeutoidea</taxon>
        <taxon>Plutellidae</taxon>
        <taxon>Plutella</taxon>
    </lineage>
</organism>
<feature type="coiled-coil region" evidence="1">
    <location>
        <begin position="566"/>
        <end position="593"/>
    </location>
</feature>
<protein>
    <submittedName>
        <fullName evidence="3">(diamondback moth) hypothetical protein</fullName>
    </submittedName>
</protein>
<sequence length="665" mass="73146">MLHKGDQDFRRARSRGKRNAKLLSRCLDVRVLRPMLGLLQGLGGGGLAALQLNQFQLMLLLRQLERLPELAAWQPPSQNQSTITVGLVIPGCELTLVLPPSCPGQESSRDPDSAPLDSSSLQDLKCGSEATMAPSNDRDSGVAGGYSGIEVFSVQPLPIEELPPPSPVSTLNFTGFSSMRRGFNSLVSSIDGALSRDDATCDAVSTTSSDSDRYVVLGALADDPDDAQRAFRCVVNLFRGASTDCKTRATRCRRRTATATRSEPSGVLYTLCTPSTERKTRATRCRRQAATATATWCWARWPTTQTTRSEPSAQDACDAVSTTSSDSDRYVVLGALADDPDDAQRAFSEFEHGRASSGVEVAAEVVERSSSPSDHSVTSSCRRRDVISTCTWRLNNLHAVYESVGDSTALRFVADDLIADECNAIPWDEFQFTKRSIDAVTNFKKSIGKDNTFIRQRFSQSNNESTFHRCIEQVCDAGARLVGGLKWMKRTSSSLERRRRWLPGSSGIQVLTMGRWTAMVCRCSKSYWKRGCGTEHIPEHEHLPGPSRVYRRTRRVEEAAVLRQCAHSAQREAAALLADKQELLEAVRGLQEQLGWQSEEVAVPERGSVPRLHRVLRRPPRVIPHARAPRNTAVSTQHAAPTQHCPEVVLLLLAKAGLFFLPSPV</sequence>
<keyword evidence="1" id="KW-0175">Coiled coil</keyword>
<dbReference type="Proteomes" id="UP000653454">
    <property type="component" value="Unassembled WGS sequence"/>
</dbReference>
<dbReference type="AlphaFoldDB" id="A0A8S4FJX3"/>
<comment type="caution">
    <text evidence="3">The sequence shown here is derived from an EMBL/GenBank/DDBJ whole genome shotgun (WGS) entry which is preliminary data.</text>
</comment>
<keyword evidence="4" id="KW-1185">Reference proteome</keyword>
<evidence type="ECO:0000313" key="3">
    <source>
        <dbReference type="EMBL" id="CAG9128779.1"/>
    </source>
</evidence>
<evidence type="ECO:0000313" key="4">
    <source>
        <dbReference type="Proteomes" id="UP000653454"/>
    </source>
</evidence>
<accession>A0A8S4FJX3</accession>
<dbReference type="EMBL" id="CAJHNJ030000036">
    <property type="protein sequence ID" value="CAG9128779.1"/>
    <property type="molecule type" value="Genomic_DNA"/>
</dbReference>
<proteinExistence type="predicted"/>
<evidence type="ECO:0000256" key="2">
    <source>
        <dbReference type="SAM" id="MobiDB-lite"/>
    </source>
</evidence>
<evidence type="ECO:0000256" key="1">
    <source>
        <dbReference type="SAM" id="Coils"/>
    </source>
</evidence>
<gene>
    <name evidence="3" type="ORF">PLXY2_LOCUS9353</name>
</gene>
<name>A0A8S4FJX3_PLUXY</name>
<feature type="region of interest" description="Disordered" evidence="2">
    <location>
        <begin position="100"/>
        <end position="121"/>
    </location>
</feature>